<accession>G6YS07</accession>
<sequence>MTCRQGNFFSAAVLLLFTSTMLLMAIFHWGYSAKVLQFPVMAGSLLVLCAGWLAVRSFTASEKELDDESELFSEGNRRCSLLKRALWLSAVFPLGYVFGFIVGLLAFSFAYTSYHGLPWWQRILTGFLIFAVVYIGFYELLGVPLPIEPIWMRE</sequence>
<feature type="domain" description="DUF1468" evidence="2">
    <location>
        <begin position="10"/>
        <end position="146"/>
    </location>
</feature>
<dbReference type="EMBL" id="AGTR01000029">
    <property type="protein sequence ID" value="EHJ05007.1"/>
    <property type="molecule type" value="Genomic_DNA"/>
</dbReference>
<feature type="transmembrane region" description="Helical" evidence="1">
    <location>
        <begin position="35"/>
        <end position="55"/>
    </location>
</feature>
<dbReference type="RefSeq" id="WP_008172159.1">
    <property type="nucleotide sequence ID" value="NZ_AGTR01000029.1"/>
</dbReference>
<name>G6YS07_9GAMM</name>
<feature type="transmembrane region" description="Helical" evidence="1">
    <location>
        <begin position="123"/>
        <end position="143"/>
    </location>
</feature>
<gene>
    <name evidence="3" type="ORF">KYE_08198</name>
</gene>
<dbReference type="AlphaFoldDB" id="G6YS07"/>
<feature type="transmembrane region" description="Helical" evidence="1">
    <location>
        <begin position="7"/>
        <end position="29"/>
    </location>
</feature>
<dbReference type="Pfam" id="PF07331">
    <property type="entry name" value="TctB"/>
    <property type="match status" value="1"/>
</dbReference>
<dbReference type="Proteomes" id="UP000003208">
    <property type="component" value="Unassembled WGS sequence"/>
</dbReference>
<keyword evidence="1" id="KW-1133">Transmembrane helix</keyword>
<protein>
    <recommendedName>
        <fullName evidence="2">DUF1468 domain-containing protein</fullName>
    </recommendedName>
</protein>
<evidence type="ECO:0000313" key="3">
    <source>
        <dbReference type="EMBL" id="EHJ05007.1"/>
    </source>
</evidence>
<evidence type="ECO:0000313" key="4">
    <source>
        <dbReference type="Proteomes" id="UP000003208"/>
    </source>
</evidence>
<proteinExistence type="predicted"/>
<keyword evidence="1" id="KW-0472">Membrane</keyword>
<evidence type="ECO:0000256" key="1">
    <source>
        <dbReference type="SAM" id="Phobius"/>
    </source>
</evidence>
<organism evidence="3 4">
    <name type="scientific">Marinobacter manganoxydans MnI7-9</name>
    <dbReference type="NCBI Taxonomy" id="1094979"/>
    <lineage>
        <taxon>Bacteria</taxon>
        <taxon>Pseudomonadati</taxon>
        <taxon>Pseudomonadota</taxon>
        <taxon>Gammaproteobacteria</taxon>
        <taxon>Pseudomonadales</taxon>
        <taxon>Marinobacteraceae</taxon>
        <taxon>Marinobacter</taxon>
    </lineage>
</organism>
<dbReference type="InterPro" id="IPR009936">
    <property type="entry name" value="DUF1468"/>
</dbReference>
<keyword evidence="4" id="KW-1185">Reference proteome</keyword>
<reference evidence="3 4" key="1">
    <citation type="journal article" date="2012" name="J. Bacteriol.">
        <title>Genome sequence of deep-sea manganese-oxidizing bacterium Marinobacter manganoxydans MnI7-9.</title>
        <authorList>
            <person name="Wang H."/>
            <person name="Li H."/>
            <person name="Shao Z."/>
            <person name="Liao S."/>
            <person name="Johnstone L."/>
            <person name="Rensing C."/>
            <person name="Wang G."/>
        </authorList>
    </citation>
    <scope>NUCLEOTIDE SEQUENCE [LARGE SCALE GENOMIC DNA]</scope>
    <source>
        <strain evidence="3 4">MnI7-9</strain>
    </source>
</reference>
<evidence type="ECO:0000259" key="2">
    <source>
        <dbReference type="Pfam" id="PF07331"/>
    </source>
</evidence>
<dbReference type="PATRIC" id="fig|1094979.3.peg.1584"/>
<feature type="transmembrane region" description="Helical" evidence="1">
    <location>
        <begin position="85"/>
        <end position="111"/>
    </location>
</feature>
<keyword evidence="1" id="KW-0812">Transmembrane</keyword>